<dbReference type="GO" id="GO:0034069">
    <property type="term" value="F:aminoglycoside N-acetyltransferase activity"/>
    <property type="evidence" value="ECO:0007669"/>
    <property type="project" value="TreeGrafter"/>
</dbReference>
<protein>
    <submittedName>
        <fullName evidence="2">GNAT family N-acetyltransferase</fullName>
        <ecNumber evidence="2">2.3.1.-</ecNumber>
    </submittedName>
</protein>
<dbReference type="Pfam" id="PF13527">
    <property type="entry name" value="Acetyltransf_9"/>
    <property type="match status" value="1"/>
</dbReference>
<keyword evidence="2" id="KW-0012">Acyltransferase</keyword>
<dbReference type="SUPFAM" id="SSF55718">
    <property type="entry name" value="SCP-like"/>
    <property type="match status" value="1"/>
</dbReference>
<dbReference type="Proteomes" id="UP001333818">
    <property type="component" value="Unassembled WGS sequence"/>
</dbReference>
<dbReference type="InterPro" id="IPR016181">
    <property type="entry name" value="Acyl_CoA_acyltransferase"/>
</dbReference>
<dbReference type="InterPro" id="IPR051554">
    <property type="entry name" value="Acetyltransferase_Eis"/>
</dbReference>
<dbReference type="Gene3D" id="3.30.1050.10">
    <property type="entry name" value="SCP2 sterol-binding domain"/>
    <property type="match status" value="1"/>
</dbReference>
<dbReference type="InterPro" id="IPR041380">
    <property type="entry name" value="Acetyltransf_17"/>
</dbReference>
<feature type="domain" description="N-acetyltransferase" evidence="1">
    <location>
        <begin position="1"/>
        <end position="147"/>
    </location>
</feature>
<dbReference type="RefSeq" id="WP_330483167.1">
    <property type="nucleotide sequence ID" value="NZ_JAZBJZ010000025.1"/>
</dbReference>
<gene>
    <name evidence="2" type="ORF">V2H45_08270</name>
</gene>
<dbReference type="PANTHER" id="PTHR37817">
    <property type="entry name" value="N-ACETYLTRANSFERASE EIS"/>
    <property type="match status" value="1"/>
</dbReference>
<keyword evidence="2" id="KW-0808">Transferase</keyword>
<dbReference type="EMBL" id="JAZBJZ010000025">
    <property type="protein sequence ID" value="MEE3716738.1"/>
    <property type="molecule type" value="Genomic_DNA"/>
</dbReference>
<name>A0AAW9Q0K5_9CYAN</name>
<dbReference type="PANTHER" id="PTHR37817:SF1">
    <property type="entry name" value="N-ACETYLTRANSFERASE EIS"/>
    <property type="match status" value="1"/>
</dbReference>
<dbReference type="SUPFAM" id="SSF55729">
    <property type="entry name" value="Acyl-CoA N-acyltransferases (Nat)"/>
    <property type="match status" value="1"/>
</dbReference>
<proteinExistence type="predicted"/>
<dbReference type="AlphaFoldDB" id="A0AAW9Q0K5"/>
<organism evidence="2 3">
    <name type="scientific">Tumidithrix elongata BACA0141</name>
    <dbReference type="NCBI Taxonomy" id="2716417"/>
    <lineage>
        <taxon>Bacteria</taxon>
        <taxon>Bacillati</taxon>
        <taxon>Cyanobacteriota</taxon>
        <taxon>Cyanophyceae</taxon>
        <taxon>Pseudanabaenales</taxon>
        <taxon>Pseudanabaenaceae</taxon>
        <taxon>Tumidithrix</taxon>
        <taxon>Tumidithrix elongata</taxon>
    </lineage>
</organism>
<evidence type="ECO:0000259" key="1">
    <source>
        <dbReference type="PROSITE" id="PS51186"/>
    </source>
</evidence>
<sequence>MEIRKIDLAERDEILRGDRYAYSQWFHQEFKVSQLGTINPDDVFVAAIAGKIAAALQNFRFRQSVRGIVKPMGGIGGVWTYPEYRNQGCVKNLIKAAFIEMKTKGICVSMLQPFKESFYAAFGYVTANANLELKVPIQALRHYLSQNSLSPASSEPIDRWQWERQPASDLKDPILAFISSLPPQQHHGLAIPGLTYEQWCLWYRHKICVSVKHNGETLAIALYSIDSRTAKEGGTRCIDIYAMFWKNLEARDRLMAFFANHRDQIDYVTMSVPANSHFHTLFRDAPHPIEAIVSHQPWMVRVIDVSEALRDLPAPAIGEVAIAVSDPLCAWNQGVFILRSQEGKLSVTRSDNSQPDLEATIEGISSLVYGTLPLEELLYKQCLKLPNPESNSIDTSNELSKVLLQWFPVVPIFNPFKF</sequence>
<dbReference type="PROSITE" id="PS51186">
    <property type="entry name" value="GNAT"/>
    <property type="match status" value="1"/>
</dbReference>
<dbReference type="Pfam" id="PF17668">
    <property type="entry name" value="Acetyltransf_17"/>
    <property type="match status" value="1"/>
</dbReference>
<dbReference type="InterPro" id="IPR000182">
    <property type="entry name" value="GNAT_dom"/>
</dbReference>
<evidence type="ECO:0000313" key="2">
    <source>
        <dbReference type="EMBL" id="MEE3716738.1"/>
    </source>
</evidence>
<dbReference type="Pfam" id="PF13530">
    <property type="entry name" value="SCP2_2"/>
    <property type="match status" value="1"/>
</dbReference>
<reference evidence="2" key="1">
    <citation type="submission" date="2024-01" db="EMBL/GenBank/DDBJ databases">
        <title>Bank of Algae and Cyanobacteria of the Azores (BACA) strain genomes.</title>
        <authorList>
            <person name="Luz R."/>
            <person name="Cordeiro R."/>
            <person name="Fonseca A."/>
            <person name="Goncalves V."/>
        </authorList>
    </citation>
    <scope>NUCLEOTIDE SEQUENCE</scope>
    <source>
        <strain evidence="2">BACA0141</strain>
    </source>
</reference>
<keyword evidence="3" id="KW-1185">Reference proteome</keyword>
<dbReference type="Gene3D" id="3.40.630.30">
    <property type="match status" value="2"/>
</dbReference>
<dbReference type="GO" id="GO:0030649">
    <property type="term" value="P:aminoglycoside antibiotic catabolic process"/>
    <property type="evidence" value="ECO:0007669"/>
    <property type="project" value="TreeGrafter"/>
</dbReference>
<evidence type="ECO:0000313" key="3">
    <source>
        <dbReference type="Proteomes" id="UP001333818"/>
    </source>
</evidence>
<dbReference type="InterPro" id="IPR036527">
    <property type="entry name" value="SCP2_sterol-bd_dom_sf"/>
</dbReference>
<dbReference type="EC" id="2.3.1.-" evidence="2"/>
<comment type="caution">
    <text evidence="2">The sequence shown here is derived from an EMBL/GenBank/DDBJ whole genome shotgun (WGS) entry which is preliminary data.</text>
</comment>
<dbReference type="InterPro" id="IPR025559">
    <property type="entry name" value="Eis_dom"/>
</dbReference>
<accession>A0AAW9Q0K5</accession>